<dbReference type="SUPFAM" id="SSF53474">
    <property type="entry name" value="alpha/beta-Hydrolases"/>
    <property type="match status" value="1"/>
</dbReference>
<evidence type="ECO:0000259" key="1">
    <source>
        <dbReference type="Pfam" id="PF12697"/>
    </source>
</evidence>
<proteinExistence type="predicted"/>
<gene>
    <name evidence="2" type="ORF">PCAR00345_LOCUS37987</name>
</gene>
<dbReference type="InterPro" id="IPR051044">
    <property type="entry name" value="MAG_DAG_Lipase"/>
</dbReference>
<name>A0A7S4C2Y2_CHRCT</name>
<organism evidence="2">
    <name type="scientific">Chrysotila carterae</name>
    <name type="common">Marine alga</name>
    <name type="synonym">Syracosphaera carterae</name>
    <dbReference type="NCBI Taxonomy" id="13221"/>
    <lineage>
        <taxon>Eukaryota</taxon>
        <taxon>Haptista</taxon>
        <taxon>Haptophyta</taxon>
        <taxon>Prymnesiophyceae</taxon>
        <taxon>Isochrysidales</taxon>
        <taxon>Isochrysidaceae</taxon>
        <taxon>Chrysotila</taxon>
    </lineage>
</organism>
<dbReference type="PANTHER" id="PTHR11614">
    <property type="entry name" value="PHOSPHOLIPASE-RELATED"/>
    <property type="match status" value="1"/>
</dbReference>
<dbReference type="InterPro" id="IPR000073">
    <property type="entry name" value="AB_hydrolase_1"/>
</dbReference>
<dbReference type="Gene3D" id="3.40.50.1820">
    <property type="entry name" value="alpha/beta hydrolase"/>
    <property type="match status" value="1"/>
</dbReference>
<dbReference type="InterPro" id="IPR029058">
    <property type="entry name" value="AB_hydrolase_fold"/>
</dbReference>
<reference evidence="2" key="1">
    <citation type="submission" date="2021-01" db="EMBL/GenBank/DDBJ databases">
        <authorList>
            <person name="Corre E."/>
            <person name="Pelletier E."/>
            <person name="Niang G."/>
            <person name="Scheremetjew M."/>
            <person name="Finn R."/>
            <person name="Kale V."/>
            <person name="Holt S."/>
            <person name="Cochrane G."/>
            <person name="Meng A."/>
            <person name="Brown T."/>
            <person name="Cohen L."/>
        </authorList>
    </citation>
    <scope>NUCLEOTIDE SEQUENCE</scope>
    <source>
        <strain evidence="2">CCMP645</strain>
    </source>
</reference>
<dbReference type="EMBL" id="HBIZ01061154">
    <property type="protein sequence ID" value="CAE0785279.1"/>
    <property type="molecule type" value="Transcribed_RNA"/>
</dbReference>
<evidence type="ECO:0000313" key="2">
    <source>
        <dbReference type="EMBL" id="CAE0785279.1"/>
    </source>
</evidence>
<protein>
    <recommendedName>
        <fullName evidence="1">AB hydrolase-1 domain-containing protein</fullName>
    </recommendedName>
</protein>
<feature type="domain" description="AB hydrolase-1" evidence="1">
    <location>
        <begin position="49"/>
        <end position="295"/>
    </location>
</feature>
<dbReference type="Pfam" id="PF12697">
    <property type="entry name" value="Abhydrolase_6"/>
    <property type="match status" value="1"/>
</dbReference>
<accession>A0A7S4C2Y2</accession>
<dbReference type="AlphaFoldDB" id="A0A7S4C2Y2"/>
<sequence length="326" mass="34806">MPLDPGGISVISEEPIQMSGPGVASFHKMPGGFKLHAQTWAVQKPIGAVLYLHGANAMIDSKMVRRLANGLNAQQIAFVAYDHDMHGKSMGPYSRCSWCCRGNFYPAGTVGASHALEMAKIVMREQPKPLVLVGHDLGGGTLMLALESIAAHCKDKAAGQLRGAVLLSPANQAELSDACRLICCPLLWPMSKVCCVPLPNEEEANNFAVDGEKNLAAGCQYFGPNCAFCLPESCGGLPGARWWARHHANVPYTILVGTEDDVYSPESQTILRDAAPHGHLDILEGAGHALFTDEEPSWRTNVAAVVDAARQMLGRHARSTGASGTE</sequence>